<reference evidence="6" key="2">
    <citation type="submission" date="2020-05" db="EMBL/GenBank/DDBJ databases">
        <authorList>
            <person name="Goetze S."/>
            <person name="Arp J."/>
            <person name="Stallforth P."/>
        </authorList>
    </citation>
    <scope>NUCLEOTIDE SEQUENCE</scope>
    <source>
        <strain evidence="6">QS1027</strain>
    </source>
</reference>
<accession>A0A7D7KMR5</accession>
<dbReference type="CDD" id="cd19544">
    <property type="entry name" value="E-C_NRPS"/>
    <property type="match status" value="5"/>
</dbReference>
<keyword evidence="4" id="KW-0597">Phosphoprotein</keyword>
<evidence type="ECO:0000256" key="4">
    <source>
        <dbReference type="ARBA" id="ARBA00022553"/>
    </source>
</evidence>
<dbReference type="GO" id="GO:0043041">
    <property type="term" value="P:amino acid activation for nonribosomal peptide biosynthetic process"/>
    <property type="evidence" value="ECO:0007669"/>
    <property type="project" value="TreeGrafter"/>
</dbReference>
<dbReference type="NCBIfam" id="NF003417">
    <property type="entry name" value="PRK04813.1"/>
    <property type="match status" value="5"/>
</dbReference>
<dbReference type="PANTHER" id="PTHR45527">
    <property type="entry name" value="NONRIBOSOMAL PEPTIDE SYNTHETASE"/>
    <property type="match status" value="1"/>
</dbReference>
<evidence type="ECO:0000256" key="2">
    <source>
        <dbReference type="ARBA" id="ARBA00006432"/>
    </source>
</evidence>
<dbReference type="InterPro" id="IPR001242">
    <property type="entry name" value="Condensation_dom"/>
</dbReference>
<dbReference type="PROSITE" id="PS00455">
    <property type="entry name" value="AMP_BINDING"/>
    <property type="match status" value="5"/>
</dbReference>
<dbReference type="PANTHER" id="PTHR45527:SF1">
    <property type="entry name" value="FATTY ACID SYNTHASE"/>
    <property type="match status" value="1"/>
</dbReference>
<feature type="domain" description="Carrier" evidence="5">
    <location>
        <begin position="2136"/>
        <end position="2210"/>
    </location>
</feature>
<dbReference type="FunFam" id="3.30.559.10:FF:000064">
    <property type="entry name" value="Non-ribosomal peptide synthetase OfaC"/>
    <property type="match status" value="3"/>
</dbReference>
<dbReference type="InterPro" id="IPR020845">
    <property type="entry name" value="AMP-binding_CS"/>
</dbReference>
<evidence type="ECO:0000256" key="3">
    <source>
        <dbReference type="ARBA" id="ARBA00022450"/>
    </source>
</evidence>
<dbReference type="SUPFAM" id="SSF47336">
    <property type="entry name" value="ACP-like"/>
    <property type="match status" value="5"/>
</dbReference>
<reference evidence="6" key="1">
    <citation type="journal article" date="2018" name="Proc. Natl. Acad. Sci. U.S.A.">
        <title>Synergistic activity of cosecreted natural products from amoebae-associated bacteria.</title>
        <authorList>
            <person name="Arp J"/>
            <person name="Gotze S"/>
            <person name="Mukherji R"/>
            <person name="Mattern DJ"/>
            <person name="Garcia-Altares M"/>
            <person name="Klapper M"/>
            <person name="Brock DA"/>
            <person name="Brakhage AA"/>
            <person name="Strassmann JE"/>
            <person name="Queller DC"/>
            <person name="Bardl B"/>
            <person name="Willing K"/>
            <person name="Peschel G Stallforth.P."/>
        </authorList>
    </citation>
    <scope>NUCLEOTIDE SEQUENCE</scope>
    <source>
        <strain evidence="6">QS1027</strain>
    </source>
</reference>
<dbReference type="FunFam" id="3.40.50.12780:FF:000012">
    <property type="entry name" value="Non-ribosomal peptide synthetase"/>
    <property type="match status" value="5"/>
</dbReference>
<evidence type="ECO:0000313" key="6">
    <source>
        <dbReference type="EMBL" id="QMS47798.1"/>
    </source>
</evidence>
<dbReference type="InterPro" id="IPR000873">
    <property type="entry name" value="AMP-dep_synth/lig_dom"/>
</dbReference>
<proteinExistence type="inferred from homology"/>
<dbReference type="Pfam" id="PF00501">
    <property type="entry name" value="AMP-binding"/>
    <property type="match status" value="5"/>
</dbReference>
<feature type="domain" description="Carrier" evidence="5">
    <location>
        <begin position="1063"/>
        <end position="1137"/>
    </location>
</feature>
<dbReference type="InterPro" id="IPR023213">
    <property type="entry name" value="CAT-like_dom_sf"/>
</dbReference>
<dbReference type="Pfam" id="PF00668">
    <property type="entry name" value="Condensation"/>
    <property type="match status" value="5"/>
</dbReference>
<dbReference type="SUPFAM" id="SSF56801">
    <property type="entry name" value="Acetyl-CoA synthetase-like"/>
    <property type="match status" value="5"/>
</dbReference>
<dbReference type="InterPro" id="IPR009081">
    <property type="entry name" value="PP-bd_ACP"/>
</dbReference>
<dbReference type="InterPro" id="IPR010071">
    <property type="entry name" value="AA_adenyl_dom"/>
</dbReference>
<dbReference type="CDD" id="cd17646">
    <property type="entry name" value="A_NRPS_AB3403-like"/>
    <property type="match status" value="1"/>
</dbReference>
<dbReference type="GO" id="GO:0044550">
    <property type="term" value="P:secondary metabolite biosynthetic process"/>
    <property type="evidence" value="ECO:0007669"/>
    <property type="project" value="UniProtKB-ARBA"/>
</dbReference>
<dbReference type="Gene3D" id="3.30.300.30">
    <property type="match status" value="5"/>
</dbReference>
<dbReference type="SMART" id="SM00823">
    <property type="entry name" value="PKS_PP"/>
    <property type="match status" value="5"/>
</dbReference>
<organism evidence="6">
    <name type="scientific">Pseudomonas sp. QS1027</name>
    <dbReference type="NCBI Taxonomy" id="2056244"/>
    <lineage>
        <taxon>Bacteria</taxon>
        <taxon>Pseudomonadati</taxon>
        <taxon>Pseudomonadota</taxon>
        <taxon>Gammaproteobacteria</taxon>
        <taxon>Pseudomonadales</taxon>
        <taxon>Pseudomonadaceae</taxon>
        <taxon>Pseudomonas</taxon>
    </lineage>
</organism>
<dbReference type="FunFam" id="3.40.50.980:FF:000001">
    <property type="entry name" value="Non-ribosomal peptide synthetase"/>
    <property type="match status" value="4"/>
</dbReference>
<dbReference type="PROSITE" id="PS50075">
    <property type="entry name" value="CARRIER"/>
    <property type="match status" value="5"/>
</dbReference>
<dbReference type="NCBIfam" id="TIGR01733">
    <property type="entry name" value="AA-adenyl-dom"/>
    <property type="match status" value="5"/>
</dbReference>
<feature type="domain" description="Carrier" evidence="5">
    <location>
        <begin position="3210"/>
        <end position="3284"/>
    </location>
</feature>
<keyword evidence="3" id="KW-0596">Phosphopantetheine</keyword>
<sequence length="5457" mass="593984">MSVIELLAVLKEKDVQLAVKGDQLVVSGRRQSLTEPAVLAMLRENKAALIELINAGGYSSGKAGEVEIPAQAIPAGCARITPDMLPLVQLDQAAIEHIVATVPGGAGNVQDIYPLAPLQEGILYHHIAAEQGDPYVLQAQFAIASRARFDEFTTALQQVIDRHDILRTSVVWEGLDEPVQVVWRQARLVLTEIDIDAAAGAAGEQLRQRFDPRHYRLDISQAPLLRLAFAHDAANQRWVAMLLFHHIAIDHAALEVVQQEIHAYLYGQAQTLGEPVPYRNYVAQARLGVSSKQHEGFFREMLGDVDEPTLPFGIQDVRGDGHGVEEATQALPADLSLRLRAQARQQGVSAASLHHLAWAQVLGRLCGRNDVVFGTVLLGRMRGSEGVRRALGMFINTLPLRVAVGEQDVRAGVKATHARLTALLGHEHASLSLAQRCSGVAAPTPLFSTLLNYRHSSAEAVTGEAVQLWKGIEVLGGEERTNYPLILSLDDLGEGFSLNVQAVAGIGAQRVCGYMQTALEQLVQALERASTSALNSLSILPADEREQLLVGFNDTALDYPREQTIHGLFEAQVERTPQALAVVHGEQRLSYRELNEQANRLAHALRKQGVQPDSRVGICVERGAEIVVGLLAILKAGGGYVPLDPAYPAERIAYMLQDSAPAAVLAQAATQNLLAGVTVPVINLDQDTWQDESVQNPEVPGLNSAHLAYLIYTSGSTGLPKGVMIEHRNTVNFLTWAHTAFGDEALNKTLFSTSLNFDLAVYECFAPLTSGGSIDVVKNVLELQHGEHDIGLINTVPSALKALLEVDGLPESVHTVNVAGEALKRSLVESLFEKTGVQRLCNLYGPSETTTYSSWVAMDREDGFAPHIGKPVGNTQFYLLNEQQQPVPLGVPGEIYIGGAGVARGYLNRDDLTAERFLKDPFSQDASARMYRTGDLGRYLPDGNIEYLGRNDDQVKIRGFRIELGEIDARLAKHPAVHEAVVTAREDIPGDKRLVAYYTLADGHTSVEIDSLRRHLQEKLPEYMVPAIYVALDKLPLTPNGKLDRKALPAPDSQALVRRGYEAPQGETEVTLARIWSDLLKVEQVGRHDHFFELGGHSLLAVSLIGHMRQAGLSVDVQALFSQPTLAALAAAVGGGREIVVPANAIPAGCAHITPDMLPLVSLDQAAIEQIVANVPGGAANVQDIYPLAPLQEGILYHHLSAGAGDPYVLHALFTVPDRQRLDAFAEALQRVIDRHDILRTAVLWQGLDEPVQVVWRQARLHREALELDPRAGDVASQLKERFDTRHSRLDVTRAPLMQLVFAEDEAEQRWVAMLRFHHMALDHTALEVVRHEIQAHLLGQAAQLGCPVPYRNYVAQARLGGRREEHEAFFREMLGDIDEPTLPFGLQDVQGDGHAIAEATRVLSPALSLRLRAHARQLGVSAASLHHLAWAQVLGKVSGKQDVVFGTVLMGRMQGGEGADRALGMFINTLPLRVAVGGQGVRAGVKATHARLTALLGHEHASLALAQRCSGVAAPTPLFSALLNYRHSAVASISEETTQAWQGIETLGGEERTNYPLTLNVDDLGEGFSLNVQVNAEVGAMRVCAYMEAALEHLLQALEQNPEAPLSSLSILPADELEQLLVTFNDTLLDYPQAQTVHGLFEAQVQRTPDVLAVVHGGRRLTYRELNEQANRLAHTLRKQGVQPDSRVGICVDRGAEMVVGLLAILKAGGGYVPLDPAYPAERIAYMLQDSAPAAVLAQAATRDLLAGISVPVINLDQGTWQDESVQNPEVPGLTSAHLAYLIYTSGSTGLPKGVMIEHRNTVNFLTWAHAAFGGPALEKTLFSTSLNFDLAVYECFAPLTSGGSIEVVKNVLELQQGEHDIGLINTVPSALKALLEVDGLPESVHTVNVAGEALKRSLVESLFEKTGVQRLCNLYGPSETTTYSSWVSMDREDGFAPHIGKPVGNTQFYLLDEQQQPVPLGVPGEIYIGGAGVARGYLNREDLTAERFLNDPFSREASARMYRTGDLGRYLPDGNIEYLGRNDDQVKIRGFRIELGEIDARLAKHPTVHEAVVTAREDIPGDKRLVAYYTLAAGQISVDIEALRSHLQEQLPEYMVPAIYVLLEAMPLTPNGKLDRKALPTPDGDALIRRGYEAPQGETETTLARIWMQLLNVEQVGRHDHFFDLGGHSLLAVSLIERMRQAGLSADVRVLFSQPTLAALAAAVGGGREIVVPANAIPTPCAHITPDMLPLVTLDQAAIDRVVAKVPGGAANVQDIYPLAPLQEGILYHHHLAVDHVDPYLQHALFAFDSRDRLDAFAQALQGVIARHDILRTAVVWEGLDAPLQVVWRQAILALNEVSPDPLAGDTAGQLRGRLDSAQTRLDIRRAPMLQLDYGQDPSSQRWIGLLQYHHLVNDATSLGALVGEIEAHMQDRQAQLPVSIPYRNYVAQSRLGVSQAEHEQFFSEMLGDIDEPTLPFGLQDVQGDGQDIEEARCAVDSGLSRRLRTQARQLGVSAASLCHLAWARVLGGVSGKDEVVFGTVLLGRLQGGEGADRALGMFINTLPLRVALGGSGVREGVKATHSRLTALLGHEHAPLTLAQRCSGVAAPTPLFSALMNYRHLASGSTDLPAWNGIEMLGGEERTNYPLTLSVDDLGEDFALHVGTLAGTGAQRVCGYMLSALESLVEALEQTPALPLAQLSILPATEREQLLVAFNASARDYPRAQTVHGLFEAQVRARPEACAAIHDGVSLTYAGLNTRANRLARHLRGLGVQPGDSVAILLERSHELLVSQLAALKCGAVYVPLDINAPVERQGFMIEDSQARVLLTRREVPLVSNVQRVDLDHLSLERLDGDDLAIPQSSESVAYIMYTSGSTGTPKGVLVPHRAISRLVINNGYADFNARDRVAFASNPAFDASTLDVWAPLLNGGCVVVIGQADLLSPENFQRLLLEQSVTVLWMTAGLFHQYAAGLGDAFSRLRYLIVGGDVLDPAVIARVLANAAPEHLLNGYGPTEATTFSATYEITRADSGSLPIGRPVGNGRLYVLDAQAQPVPLGVIGELYIGGLGVAKGYLNRDELTREKFVADPFDSDPQARLYRTGDLARWRADGNLEYLGRNDDQVKIRGFRVELGEIEARLAEHPEVKEAVVLCREETPGEKRLVAYFTPAFAGAVERIDALRGHLHGQLPEYMVPMAYVRLEHLPLTANGKLDRKALPAPDERALISRGYEAPEGATETLLAQLWSELLKVEQVGRHDHFFELGGHSLLAVTLIERMRQAGLSADVRVLFSQPTLAALAAAVGSGREIRVPANAIGAGCLRITPELLPLANLDQAAIDRIVATVPGGVANVQDIYALAPLQAGILYHHLSAEQGDPYVLQSQFAFDSLERLEEFASALQFVIQRHDILRTALVWESLDEPVQVVWRQAQLVRESLEPDPQGVDVASQLHQRFDSRHYRLDIRQAPMLRLVQAWDAQNQRWLALLLFHHLAMDHTAMDVVQHEMQAYLLGQQAQLGAPVPYRNYVAQARLGVSQEEHERFFRERLGTVDEPTLPFGLQLADVQGIDEARLPVGVALGRRLRTQARQLGVSAASLVHLAWAQVLGRVSARDDVVFGTVLMGRMQGGEGADRALGMFINTLPLRVVLGARSAREGVKTTHDELTALLGHEHASLALAQRCSGVSAPLPLFSALLNYRHSSVVVTDEALAAWHGMQALGGEERTNYPLTLNVDDQGEDFLLTAQTVPVIAAERICAYMQRALHSLVDALEQAPQAPLQDLSVLPETERRQLLEAFNATAVDYPQDLTLHGLFEARVAASGDSVAVVDEKGSLTYDALNRQANRIAHRLIGLGIGPDDRVAICVDRSLEMVAGLMGILKAGAAYVPLDPDYPIDRLTYMLENCAPAVVLTQEALRAVLPASSVPVLLLDPEHAEREGFLAQSDSNPLRAEVRPEHLAYVIYTSGSTGQPKGVMNEHRGVVNRLLWMQDEYGLNASDSVLQKTPFSFDVSVWEFFWPLFNGARLVMARPGGHRDPGYLREVIREQNITTLHFVPSMLDLFLAHGEAGDSGLLRVMCSGEALPGHLVRRFKQQLPEVGLFNLYGPTEAAVDVTAWDCAGPLEETPDNTPIGKPVANTRIYLLDASRQPVPLGVAGELYIGGVQVARGYLNRPELSAERFLDDPFTTGRMYRTGDLGRYLPDGTVEYLGRNDDQVKIRGFRIELGEIEARLAAYPGVKESVVLAREDNPGEKRLVAYVTAQQPETVLEIESLRAHLQGALPEYMVPAAYVQLDALPLTPNGKLNRKALPTPDGGALISREYEAPQGEAETVLAQLWAELLKVERVGRHDNFFELGGHSLLAVTLIERMRQVGLSADVRVLFGQPTLSALAAAAGGSTEIVVPANLIAEGCRHITPDLLPLVSLTQAQIDLVVATVPGGAANVQDIYPLAPLQEGILFHHLSAGEGDPYVLQSQFSFDSRSRLDDFIQALQNVIDRHDVLRTSIVWEGLEAPVQVVWRQTRLRVESFEPTPGDAEPLAQLLRRFDSAHYRLNLQQAPLLQLAVSEDALNRRWVGVLLFHHIAIDHTTIAVVQQEMQASLRGQTTPLALAAPYRNYVAQARLGVSQEAHETFFREMLGDIDEPTLPFEQQEVRGDQQVIAEAHLALDVELSLRLRSRARQSGVSAASLVHLAWGLVLGRLCRREKVVFGTVLLGRMQGGAGADRALGMFINTLPLRLDLGALGTRAALKAAHGRLTALLGHEHASLALAQRCSGVPAPTPLFSALLNYRHGAGEVSQQALDAWQGIESLGGGERTNYPLTLSVDDNDVGFSLTVQATAGVDAQRICGYMQAALASLVGGLEQNAEVPLGQLSVLPATEREQLLFGLNATALDYPQQQTIHGLFEEQVQRTPEAVAVVHGGKRLSYRELNEQANRLAHVLRKQGVLPDSRVGICVERGAEMVVGLLGILKAGGGYVPLDPAYPAERIAYMLQDSAPAAVLAQSATQALLAGVSAPVINLDQGTWQDESVQNPEVPGLTSAHLAYLIYTSGSTGLPKGVMIEHRNTVNFLTWAHTAFGAESLNKTLFSTSLNFDLAVYECFAPLTSGGSIDVVKNVLELQHGEHDIGLINTVPSALKALLEVGGVPKSVHTVNVAGEALKRSLVEALFEKTGVQRLCNLYGPSETTTYSSWVAMDREEGFAPHIGKPVGNTQFYLLDEQQQPVPLGVPGEIYIGGAGVARGYLNRDDLTAERFLQDPFATTPNARMYRTGDLGRYLPDGNIEYLGRNDDQVKIRGFRIELGEIEARLAKHPEVQETVVMAREDVPGETRLVAYFTAANAGVVPDSGTLRAYLQGHLPDYMLPAAYMQLDALPLTPNGKLDRKALPVPDSSAYASRVYEAPVGEVETRLAALWVDLLKVERVGRHDHFFELGGHSLLAVSLIERMRQANLEADVRVLFGQPTLIQVAASVGTIQRLDVPQTKIPTLNRKRRI</sequence>
<evidence type="ECO:0000259" key="5">
    <source>
        <dbReference type="PROSITE" id="PS50075"/>
    </source>
</evidence>
<name>A0A7D7KMR5_9PSED</name>
<dbReference type="FunFam" id="2.30.38.10:FF:000001">
    <property type="entry name" value="Non-ribosomal peptide synthetase PvdI"/>
    <property type="match status" value="5"/>
</dbReference>
<comment type="similarity">
    <text evidence="2">Belongs to the ATP-dependent AMP-binding enzyme family.</text>
</comment>
<dbReference type="GO" id="GO:0003824">
    <property type="term" value="F:catalytic activity"/>
    <property type="evidence" value="ECO:0007669"/>
    <property type="project" value="InterPro"/>
</dbReference>
<dbReference type="FunFam" id="3.40.50.980:FF:000002">
    <property type="entry name" value="Enterobactin synthetase component F"/>
    <property type="match status" value="1"/>
</dbReference>
<dbReference type="InterPro" id="IPR045851">
    <property type="entry name" value="AMP-bd_C_sf"/>
</dbReference>
<dbReference type="InterPro" id="IPR006162">
    <property type="entry name" value="Ppantetheine_attach_site"/>
</dbReference>
<dbReference type="FunFam" id="3.30.559.30:FF:000028">
    <property type="entry name" value="Non-ribosomal peptide synthetase OfaC"/>
    <property type="match status" value="2"/>
</dbReference>
<dbReference type="Gene3D" id="1.10.1200.10">
    <property type="entry name" value="ACP-like"/>
    <property type="match status" value="5"/>
</dbReference>
<evidence type="ECO:0000256" key="1">
    <source>
        <dbReference type="ARBA" id="ARBA00001957"/>
    </source>
</evidence>
<dbReference type="Gene3D" id="1.10.10.1830">
    <property type="entry name" value="Non-ribosomal peptide synthase, adenylation domain"/>
    <property type="match status" value="1"/>
</dbReference>
<dbReference type="FunFam" id="1.10.1200.10:FF:000005">
    <property type="entry name" value="Nonribosomal peptide synthetase 1"/>
    <property type="match status" value="5"/>
</dbReference>
<dbReference type="EMBL" id="MT505440">
    <property type="protein sequence ID" value="QMS47798.1"/>
    <property type="molecule type" value="Genomic_DNA"/>
</dbReference>
<dbReference type="CDD" id="cd05930">
    <property type="entry name" value="A_NRPS"/>
    <property type="match status" value="2"/>
</dbReference>
<dbReference type="Pfam" id="PF13193">
    <property type="entry name" value="AMP-binding_C"/>
    <property type="match status" value="5"/>
</dbReference>
<gene>
    <name evidence="6" type="primary">jesB</name>
</gene>
<dbReference type="Pfam" id="PF00550">
    <property type="entry name" value="PP-binding"/>
    <property type="match status" value="5"/>
</dbReference>
<dbReference type="PROSITE" id="PS00012">
    <property type="entry name" value="PHOSPHOPANTETHEINE"/>
    <property type="match status" value="2"/>
</dbReference>
<dbReference type="InterPro" id="IPR020806">
    <property type="entry name" value="PKS_PP-bd"/>
</dbReference>
<dbReference type="SUPFAM" id="SSF52777">
    <property type="entry name" value="CoA-dependent acyltransferases"/>
    <property type="match status" value="10"/>
</dbReference>
<dbReference type="GO" id="GO:0031177">
    <property type="term" value="F:phosphopantetheine binding"/>
    <property type="evidence" value="ECO:0007669"/>
    <property type="project" value="InterPro"/>
</dbReference>
<dbReference type="CDD" id="cd12117">
    <property type="entry name" value="A_NRPS_Srf_like"/>
    <property type="match status" value="1"/>
</dbReference>
<dbReference type="Gene3D" id="2.30.38.10">
    <property type="entry name" value="Luciferase, Domain 3"/>
    <property type="match status" value="5"/>
</dbReference>
<protein>
    <submittedName>
        <fullName evidence="6">JesB</fullName>
    </submittedName>
</protein>
<dbReference type="GO" id="GO:0005737">
    <property type="term" value="C:cytoplasm"/>
    <property type="evidence" value="ECO:0007669"/>
    <property type="project" value="TreeGrafter"/>
</dbReference>
<comment type="cofactor">
    <cofactor evidence="1">
        <name>pantetheine 4'-phosphate</name>
        <dbReference type="ChEBI" id="CHEBI:47942"/>
    </cofactor>
</comment>
<dbReference type="FunFam" id="3.30.300.30:FF:000010">
    <property type="entry name" value="Enterobactin synthetase component F"/>
    <property type="match status" value="5"/>
</dbReference>
<feature type="domain" description="Carrier" evidence="5">
    <location>
        <begin position="5365"/>
        <end position="5439"/>
    </location>
</feature>
<dbReference type="InterPro" id="IPR025110">
    <property type="entry name" value="AMP-bd_C"/>
</dbReference>
<dbReference type="Gene3D" id="3.30.559.30">
    <property type="entry name" value="Nonribosomal peptide synthetase, condensation domain"/>
    <property type="match status" value="5"/>
</dbReference>
<dbReference type="InterPro" id="IPR044894">
    <property type="entry name" value="TubC_N_sf"/>
</dbReference>
<dbReference type="InterPro" id="IPR036736">
    <property type="entry name" value="ACP-like_sf"/>
</dbReference>
<dbReference type="Gene3D" id="3.30.559.10">
    <property type="entry name" value="Chloramphenicol acetyltransferase-like domain"/>
    <property type="match status" value="5"/>
</dbReference>
<dbReference type="Gene3D" id="3.40.50.980">
    <property type="match status" value="10"/>
</dbReference>
<feature type="domain" description="Carrier" evidence="5">
    <location>
        <begin position="4293"/>
        <end position="4367"/>
    </location>
</feature>